<dbReference type="InterPro" id="IPR036600">
    <property type="entry name" value="PAH_sf"/>
</dbReference>
<feature type="non-terminal residue" evidence="6">
    <location>
        <position position="511"/>
    </location>
</feature>
<dbReference type="GO" id="GO:0003714">
    <property type="term" value="F:transcription corepressor activity"/>
    <property type="evidence" value="ECO:0007669"/>
    <property type="project" value="InterPro"/>
</dbReference>
<dbReference type="PANTHER" id="PTHR12346:SF0">
    <property type="entry name" value="SIN3A, ISOFORM G"/>
    <property type="match status" value="1"/>
</dbReference>
<dbReference type="EMBL" id="OB666331">
    <property type="protein sequence ID" value="CAD7233474.1"/>
    <property type="molecule type" value="Genomic_DNA"/>
</dbReference>
<dbReference type="FunFam" id="1.20.1160.11:FF:000001">
    <property type="entry name" value="Paired amphipathic helix protein Sin3"/>
    <property type="match status" value="1"/>
</dbReference>
<dbReference type="Gene3D" id="1.20.1160.11">
    <property type="entry name" value="Paired amphipathic helix"/>
    <property type="match status" value="1"/>
</dbReference>
<dbReference type="PROSITE" id="PS51477">
    <property type="entry name" value="PAH"/>
    <property type="match status" value="1"/>
</dbReference>
<evidence type="ECO:0000256" key="5">
    <source>
        <dbReference type="SAM" id="MobiDB-lite"/>
    </source>
</evidence>
<evidence type="ECO:0000256" key="1">
    <source>
        <dbReference type="ARBA" id="ARBA00004123"/>
    </source>
</evidence>
<evidence type="ECO:0000256" key="4">
    <source>
        <dbReference type="PROSITE-ProRule" id="PRU00810"/>
    </source>
</evidence>
<feature type="compositionally biased region" description="Basic and acidic residues" evidence="5">
    <location>
        <begin position="28"/>
        <end position="45"/>
    </location>
</feature>
<proteinExistence type="predicted"/>
<gene>
    <name evidence="6" type="ORF">CTOB1V02_LOCUS11296</name>
</gene>
<accession>A0A7R8WQP7</accession>
<feature type="region of interest" description="Disordered" evidence="5">
    <location>
        <begin position="209"/>
        <end position="230"/>
    </location>
</feature>
<keyword evidence="3 4" id="KW-0539">Nucleus</keyword>
<feature type="region of interest" description="Disordered" evidence="5">
    <location>
        <begin position="28"/>
        <end position="55"/>
    </location>
</feature>
<dbReference type="AlphaFoldDB" id="A0A7R8WQP7"/>
<name>A0A7R8WQP7_9CRUS</name>
<dbReference type="Pfam" id="PF02671">
    <property type="entry name" value="PAH"/>
    <property type="match status" value="1"/>
</dbReference>
<dbReference type="InterPro" id="IPR039774">
    <property type="entry name" value="Sin3-like"/>
</dbReference>
<evidence type="ECO:0000313" key="6">
    <source>
        <dbReference type="EMBL" id="CAD7233474.1"/>
    </source>
</evidence>
<dbReference type="PANTHER" id="PTHR12346">
    <property type="entry name" value="SIN3B-RELATED"/>
    <property type="match status" value="1"/>
</dbReference>
<dbReference type="InterPro" id="IPR003822">
    <property type="entry name" value="PAH"/>
</dbReference>
<dbReference type="GO" id="GO:0070822">
    <property type="term" value="C:Sin3-type complex"/>
    <property type="evidence" value="ECO:0007669"/>
    <property type="project" value="TreeGrafter"/>
</dbReference>
<reference evidence="6" key="1">
    <citation type="submission" date="2020-11" db="EMBL/GenBank/DDBJ databases">
        <authorList>
            <person name="Tran Van P."/>
        </authorList>
    </citation>
    <scope>NUCLEOTIDE SEQUENCE</scope>
</reference>
<dbReference type="GO" id="GO:0000122">
    <property type="term" value="P:negative regulation of transcription by RNA polymerase II"/>
    <property type="evidence" value="ECO:0007669"/>
    <property type="project" value="TreeGrafter"/>
</dbReference>
<dbReference type="SUPFAM" id="SSF47762">
    <property type="entry name" value="PAH2 domain"/>
    <property type="match status" value="1"/>
</dbReference>
<evidence type="ECO:0000256" key="2">
    <source>
        <dbReference type="ARBA" id="ARBA00022491"/>
    </source>
</evidence>
<keyword evidence="2" id="KW-0678">Repressor</keyword>
<feature type="non-terminal residue" evidence="6">
    <location>
        <position position="1"/>
    </location>
</feature>
<evidence type="ECO:0000256" key="3">
    <source>
        <dbReference type="ARBA" id="ARBA00023242"/>
    </source>
</evidence>
<feature type="region of interest" description="Disordered" evidence="5">
    <location>
        <begin position="242"/>
        <end position="279"/>
    </location>
</feature>
<organism evidence="6">
    <name type="scientific">Cyprideis torosa</name>
    <dbReference type="NCBI Taxonomy" id="163714"/>
    <lineage>
        <taxon>Eukaryota</taxon>
        <taxon>Metazoa</taxon>
        <taxon>Ecdysozoa</taxon>
        <taxon>Arthropoda</taxon>
        <taxon>Crustacea</taxon>
        <taxon>Oligostraca</taxon>
        <taxon>Ostracoda</taxon>
        <taxon>Podocopa</taxon>
        <taxon>Podocopida</taxon>
        <taxon>Cytherocopina</taxon>
        <taxon>Cytheroidea</taxon>
        <taxon>Cytherideidae</taxon>
        <taxon>Cyprideis</taxon>
    </lineage>
</organism>
<sequence length="511" mass="56176">ERNDYHSKPTTTSWSEIMERRMIWEENRKIQEGGKKSQEGIEKTPEVNPETQRTESQGGHQCYIILTLYITKPLAHIKREINITEKTCIMAAFIPTTKSGSLDIRRKKENRKSVPAATVLAEFFTLYRAHSGNDQAVCCLQQLAVEAWNPEQILLIQQRNDCDSSMLAAILTSSSSPNASIGLIATATTTSIPTSISIPITASSIVTSNPSAGHVASSPKRGPPANASPALEAASSLPLLTSVTPSPVPTPAHPAVTSQGGGSGPPSTAAPTTHSPIGAPQFQVENALPYLDQVKYRFWNQPQVYKDFVDIMKEFKSHSLNTPGVIERVLNLFKGHPDLIVGFNALLPNGYKVEVEATLNGRPILGHHGTSAEGTLQTITVVHTPDDVIKQSSTTQVSSELGTVWAFGVWYLIECLIPFLPGMDLAPELLNQARIKQEVSNQDKQEEEQARSTEPEHLSKTFKLFILMELMDQSLEDFIRKRNEGYARDSKQLSEDDVGTAKRIFREVVEA</sequence>
<feature type="compositionally biased region" description="Low complexity" evidence="5">
    <location>
        <begin position="265"/>
        <end position="276"/>
    </location>
</feature>
<comment type="subcellular location">
    <subcellularLocation>
        <location evidence="1 4">Nucleus</location>
    </subcellularLocation>
</comment>
<dbReference type="OrthoDB" id="10265969at2759"/>
<protein>
    <submittedName>
        <fullName evidence="6">Uncharacterized protein</fullName>
    </submittedName>
</protein>